<protein>
    <recommendedName>
        <fullName evidence="2">diguanylate cyclase</fullName>
        <ecNumber evidence="2">2.7.7.65</ecNumber>
    </recommendedName>
</protein>
<keyword evidence="3" id="KW-0812">Transmembrane</keyword>
<evidence type="ECO:0000313" key="6">
    <source>
        <dbReference type="Proteomes" id="UP000029085"/>
    </source>
</evidence>
<gene>
    <name evidence="5" type="ORF">N788_12950</name>
</gene>
<dbReference type="PROSITE" id="PS50887">
    <property type="entry name" value="GGDEF"/>
    <property type="match status" value="1"/>
</dbReference>
<dbReference type="EC" id="2.7.7.65" evidence="2"/>
<feature type="transmembrane region" description="Helical" evidence="3">
    <location>
        <begin position="104"/>
        <end position="124"/>
    </location>
</feature>
<dbReference type="InterPro" id="IPR050469">
    <property type="entry name" value="Diguanylate_Cyclase"/>
</dbReference>
<reference evidence="6" key="1">
    <citation type="submission" date="2013-08" db="EMBL/GenBank/DDBJ databases">
        <title>Genome sequencing of Arenimonas donghaensis.</title>
        <authorList>
            <person name="Chen F."/>
            <person name="Wang G."/>
        </authorList>
    </citation>
    <scope>NUCLEOTIDE SEQUENCE [LARGE SCALE GENOMIC DNA]</scope>
    <source>
        <strain evidence="6">HO3-R19</strain>
    </source>
</reference>
<name>A0A087MHW4_9GAMM</name>
<dbReference type="GO" id="GO:1902201">
    <property type="term" value="P:negative regulation of bacterial-type flagellum-dependent cell motility"/>
    <property type="evidence" value="ECO:0007669"/>
    <property type="project" value="TreeGrafter"/>
</dbReference>
<keyword evidence="6" id="KW-1185">Reference proteome</keyword>
<evidence type="ECO:0000313" key="5">
    <source>
        <dbReference type="EMBL" id="KFL36467.1"/>
    </source>
</evidence>
<dbReference type="SMART" id="SM00267">
    <property type="entry name" value="GGDEF"/>
    <property type="match status" value="1"/>
</dbReference>
<dbReference type="PANTHER" id="PTHR45138:SF24">
    <property type="entry name" value="DIGUANYLATE CYCLASE DGCC-RELATED"/>
    <property type="match status" value="1"/>
</dbReference>
<dbReference type="NCBIfam" id="TIGR00254">
    <property type="entry name" value="GGDEF"/>
    <property type="match status" value="1"/>
</dbReference>
<dbReference type="InterPro" id="IPR000160">
    <property type="entry name" value="GGDEF_dom"/>
</dbReference>
<dbReference type="Proteomes" id="UP000029085">
    <property type="component" value="Unassembled WGS sequence"/>
</dbReference>
<feature type="domain" description="GGDEF" evidence="4">
    <location>
        <begin position="228"/>
        <end position="363"/>
    </location>
</feature>
<dbReference type="PATRIC" id="fig|1121014.3.peg.1656"/>
<reference evidence="5 6" key="2">
    <citation type="journal article" date="2015" name="Stand. Genomic Sci.">
        <title>High quality draft genomic sequence of Arenimonas donghaensis DSM 18148(T).</title>
        <authorList>
            <person name="Chen F."/>
            <person name="Wang H."/>
            <person name="Cao Y."/>
            <person name="Li X."/>
            <person name="Wang G."/>
        </authorList>
    </citation>
    <scope>NUCLEOTIDE SEQUENCE [LARGE SCALE GENOMIC DNA]</scope>
    <source>
        <strain evidence="5 6">HO3-R19</strain>
    </source>
</reference>
<keyword evidence="3" id="KW-0472">Membrane</keyword>
<keyword evidence="3" id="KW-1133">Transmembrane helix</keyword>
<evidence type="ECO:0000256" key="3">
    <source>
        <dbReference type="SAM" id="Phobius"/>
    </source>
</evidence>
<accession>A0A087MHW4</accession>
<dbReference type="InterPro" id="IPR043128">
    <property type="entry name" value="Rev_trsase/Diguanyl_cyclase"/>
</dbReference>
<dbReference type="FunFam" id="3.30.70.270:FF:000001">
    <property type="entry name" value="Diguanylate cyclase domain protein"/>
    <property type="match status" value="1"/>
</dbReference>
<feature type="transmembrane region" description="Helical" evidence="3">
    <location>
        <begin position="153"/>
        <end position="171"/>
    </location>
</feature>
<dbReference type="CDD" id="cd01949">
    <property type="entry name" value="GGDEF"/>
    <property type="match status" value="1"/>
</dbReference>
<dbReference type="Pfam" id="PF00990">
    <property type="entry name" value="GGDEF"/>
    <property type="match status" value="1"/>
</dbReference>
<dbReference type="GO" id="GO:0052621">
    <property type="term" value="F:diguanylate cyclase activity"/>
    <property type="evidence" value="ECO:0007669"/>
    <property type="project" value="UniProtKB-EC"/>
</dbReference>
<sequence length="363" mass="39641">MRLAREAADTRQRLVAGGLFYVIGWLVVSAPGAVMVQHTLAWAGITMAFMVLAALRLWPAVPDEQAGAAGISRWLDRQWSVVLVTAALWGGVLSWILLDPHLAGGRSAALLCTIAFATAFAHNYALRRNRALLGVALIYLPAPLLLPRTDESLAVEVTVAAYSIYLAVVLLRSYREYQQHLDLYDALRLQRDQYERLSRIDPLTGVANRRAFGGALEHHVGEARRTGRPLAMLVLDLDHFKRVNDEHGHDAGDACLVRFADRLREMVQAPGAHLSRLGGEEFGVLLPGYAADAAAVVAEGFRASLEQRPLQLREGPLAITVSIGVAVLHPEAGEAGAELYRAADRAMYRAKAEGRNRVRVEAP</sequence>
<dbReference type="GO" id="GO:0005886">
    <property type="term" value="C:plasma membrane"/>
    <property type="evidence" value="ECO:0007669"/>
    <property type="project" value="TreeGrafter"/>
</dbReference>
<dbReference type="GO" id="GO:0043709">
    <property type="term" value="P:cell adhesion involved in single-species biofilm formation"/>
    <property type="evidence" value="ECO:0007669"/>
    <property type="project" value="TreeGrafter"/>
</dbReference>
<proteinExistence type="predicted"/>
<dbReference type="EMBL" id="AVCJ01000015">
    <property type="protein sequence ID" value="KFL36467.1"/>
    <property type="molecule type" value="Genomic_DNA"/>
</dbReference>
<evidence type="ECO:0000256" key="2">
    <source>
        <dbReference type="ARBA" id="ARBA00012528"/>
    </source>
</evidence>
<organism evidence="5 6">
    <name type="scientific">Arenimonas donghaensis DSM 18148 = HO3-R19</name>
    <dbReference type="NCBI Taxonomy" id="1121014"/>
    <lineage>
        <taxon>Bacteria</taxon>
        <taxon>Pseudomonadati</taxon>
        <taxon>Pseudomonadota</taxon>
        <taxon>Gammaproteobacteria</taxon>
        <taxon>Lysobacterales</taxon>
        <taxon>Lysobacteraceae</taxon>
        <taxon>Arenimonas</taxon>
    </lineage>
</organism>
<feature type="transmembrane region" description="Helical" evidence="3">
    <location>
        <begin position="79"/>
        <end position="98"/>
    </location>
</feature>
<dbReference type="InterPro" id="IPR029787">
    <property type="entry name" value="Nucleotide_cyclase"/>
</dbReference>
<evidence type="ECO:0000259" key="4">
    <source>
        <dbReference type="PROSITE" id="PS50887"/>
    </source>
</evidence>
<dbReference type="PANTHER" id="PTHR45138">
    <property type="entry name" value="REGULATORY COMPONENTS OF SENSORY TRANSDUCTION SYSTEM"/>
    <property type="match status" value="1"/>
</dbReference>
<comment type="caution">
    <text evidence="5">The sequence shown here is derived from an EMBL/GenBank/DDBJ whole genome shotgun (WGS) entry which is preliminary data.</text>
</comment>
<dbReference type="Gene3D" id="3.30.70.270">
    <property type="match status" value="1"/>
</dbReference>
<dbReference type="SUPFAM" id="SSF55073">
    <property type="entry name" value="Nucleotide cyclase"/>
    <property type="match status" value="1"/>
</dbReference>
<feature type="transmembrane region" description="Helical" evidence="3">
    <location>
        <begin position="12"/>
        <end position="34"/>
    </location>
</feature>
<dbReference type="STRING" id="1121014.N788_12950"/>
<feature type="transmembrane region" description="Helical" evidence="3">
    <location>
        <begin position="131"/>
        <end position="147"/>
    </location>
</feature>
<evidence type="ECO:0000256" key="1">
    <source>
        <dbReference type="ARBA" id="ARBA00001946"/>
    </source>
</evidence>
<feature type="transmembrane region" description="Helical" evidence="3">
    <location>
        <begin position="40"/>
        <end position="58"/>
    </location>
</feature>
<comment type="cofactor">
    <cofactor evidence="1">
        <name>Mg(2+)</name>
        <dbReference type="ChEBI" id="CHEBI:18420"/>
    </cofactor>
</comment>
<dbReference type="AlphaFoldDB" id="A0A087MHW4"/>